<dbReference type="EMBL" id="CAMXCT020001179">
    <property type="protein sequence ID" value="CAL1140939.1"/>
    <property type="molecule type" value="Genomic_DNA"/>
</dbReference>
<feature type="region of interest" description="Disordered" evidence="1">
    <location>
        <begin position="128"/>
        <end position="150"/>
    </location>
</feature>
<gene>
    <name evidence="3" type="ORF">C1SCF055_LOCUS14823</name>
</gene>
<evidence type="ECO:0000313" key="3">
    <source>
        <dbReference type="EMBL" id="CAI3987564.1"/>
    </source>
</evidence>
<dbReference type="SMART" id="SM00240">
    <property type="entry name" value="FHA"/>
    <property type="match status" value="1"/>
</dbReference>
<dbReference type="InterPro" id="IPR050923">
    <property type="entry name" value="Cell_Proc_Reg/RNA_Proc"/>
</dbReference>
<keyword evidence="6" id="KW-1185">Reference proteome</keyword>
<evidence type="ECO:0000313" key="4">
    <source>
        <dbReference type="EMBL" id="CAL1140939.1"/>
    </source>
</evidence>
<sequence length="405" mass="44851">MADEKFRRPKWCTAPRSPERHKQLVRAVGGEAERSWEILEKSVYTVGRHESADFQLQGELVSRIHAAVLQDVEGQRYLVDLKSTHGTFLESKRLKPNEPAKWPEGQLASFGFGPKAVFLVLGAVGSAGAVGEPSEPSEPAEKRPRTEHSEVDPMAALYGDLPEASIIAAPKVVETKMQPLPTPTKDPTRVIFLDIDGVLRPLHSRQDAFQNTRTIEINGARVPLLGSSEAKAGVDFWPSAMRALRFIVQKTEARIVLSSDWRKQDVLVEGIGSAFEEHGIPKLYSSTPDLDQATPGVIKALHSSFREKRCKEIRKWLKQNPKITHFCAIDDVDLSMPDKAALKSGLRDTDIFLDPDKEFVKTNPIVGLTMEISKLVICYLNGTEPSEEILTAVFGEPTGTITKLT</sequence>
<evidence type="ECO:0000313" key="5">
    <source>
        <dbReference type="EMBL" id="CAL4774876.1"/>
    </source>
</evidence>
<dbReference type="Pfam" id="PF18143">
    <property type="entry name" value="HAD_SAK_2"/>
    <property type="match status" value="1"/>
</dbReference>
<proteinExistence type="predicted"/>
<dbReference type="PROSITE" id="PS50006">
    <property type="entry name" value="FHA_DOMAIN"/>
    <property type="match status" value="1"/>
</dbReference>
<evidence type="ECO:0000256" key="1">
    <source>
        <dbReference type="SAM" id="MobiDB-lite"/>
    </source>
</evidence>
<feature type="domain" description="FHA" evidence="2">
    <location>
        <begin position="44"/>
        <end position="94"/>
    </location>
</feature>
<dbReference type="Pfam" id="PF00498">
    <property type="entry name" value="FHA"/>
    <property type="match status" value="1"/>
</dbReference>
<dbReference type="InterPro" id="IPR000253">
    <property type="entry name" value="FHA_dom"/>
</dbReference>
<dbReference type="EMBL" id="CAMXCT030001179">
    <property type="protein sequence ID" value="CAL4774876.1"/>
    <property type="molecule type" value="Genomic_DNA"/>
</dbReference>
<reference evidence="3" key="1">
    <citation type="submission" date="2022-10" db="EMBL/GenBank/DDBJ databases">
        <authorList>
            <person name="Chen Y."/>
            <person name="Dougan E. K."/>
            <person name="Chan C."/>
            <person name="Rhodes N."/>
            <person name="Thang M."/>
        </authorList>
    </citation>
    <scope>NUCLEOTIDE SEQUENCE</scope>
</reference>
<dbReference type="SUPFAM" id="SSF49879">
    <property type="entry name" value="SMAD/FHA domain"/>
    <property type="match status" value="1"/>
</dbReference>
<protein>
    <submittedName>
        <fullName evidence="5">Nuclear inhibitor of protein phosphatase 1 (NIPP-1) (Protein phosphatase 1 regulatory inhibitor subunit 8)</fullName>
    </submittedName>
</protein>
<accession>A0A9P1C9J4</accession>
<feature type="compositionally biased region" description="Basic and acidic residues" evidence="1">
    <location>
        <begin position="139"/>
        <end position="150"/>
    </location>
</feature>
<dbReference type="Gene3D" id="2.60.200.20">
    <property type="match status" value="1"/>
</dbReference>
<comment type="caution">
    <text evidence="3">The sequence shown here is derived from an EMBL/GenBank/DDBJ whole genome shotgun (WGS) entry which is preliminary data.</text>
</comment>
<dbReference type="Proteomes" id="UP001152797">
    <property type="component" value="Unassembled WGS sequence"/>
</dbReference>
<dbReference type="AlphaFoldDB" id="A0A9P1C9J4"/>
<evidence type="ECO:0000313" key="6">
    <source>
        <dbReference type="Proteomes" id="UP001152797"/>
    </source>
</evidence>
<dbReference type="PANTHER" id="PTHR23308">
    <property type="entry name" value="NUCLEAR INHIBITOR OF PROTEIN PHOSPHATASE-1"/>
    <property type="match status" value="1"/>
</dbReference>
<dbReference type="InterPro" id="IPR008984">
    <property type="entry name" value="SMAD_FHA_dom_sf"/>
</dbReference>
<reference evidence="4" key="2">
    <citation type="submission" date="2024-04" db="EMBL/GenBank/DDBJ databases">
        <authorList>
            <person name="Chen Y."/>
            <person name="Shah S."/>
            <person name="Dougan E. K."/>
            <person name="Thang M."/>
            <person name="Chan C."/>
        </authorList>
    </citation>
    <scope>NUCLEOTIDE SEQUENCE [LARGE SCALE GENOMIC DNA]</scope>
</reference>
<dbReference type="EMBL" id="CAMXCT010001179">
    <property type="protein sequence ID" value="CAI3987564.1"/>
    <property type="molecule type" value="Genomic_DNA"/>
</dbReference>
<organism evidence="3">
    <name type="scientific">Cladocopium goreaui</name>
    <dbReference type="NCBI Taxonomy" id="2562237"/>
    <lineage>
        <taxon>Eukaryota</taxon>
        <taxon>Sar</taxon>
        <taxon>Alveolata</taxon>
        <taxon>Dinophyceae</taxon>
        <taxon>Suessiales</taxon>
        <taxon>Symbiodiniaceae</taxon>
        <taxon>Cladocopium</taxon>
    </lineage>
</organism>
<name>A0A9P1C9J4_9DINO</name>
<dbReference type="OrthoDB" id="413579at2759"/>
<evidence type="ECO:0000259" key="2">
    <source>
        <dbReference type="PROSITE" id="PS50006"/>
    </source>
</evidence>